<dbReference type="RefSeq" id="WP_010562556.1">
    <property type="nucleotide sequence ID" value="NZ_FUYI01000005.1"/>
</dbReference>
<proteinExistence type="predicted"/>
<evidence type="ECO:0000313" key="1">
    <source>
        <dbReference type="EMBL" id="SDG28987.1"/>
    </source>
</evidence>
<dbReference type="Pfam" id="PF13669">
    <property type="entry name" value="Glyoxalase_4"/>
    <property type="match status" value="1"/>
</dbReference>
<accession>A0A5C5QGX0</accession>
<dbReference type="AlphaFoldDB" id="A0A5C5QGX0"/>
<dbReference type="GeneID" id="78556850"/>
<dbReference type="Proteomes" id="UP000317951">
    <property type="component" value="Unassembled WGS sequence"/>
</dbReference>
<name>A0A5C5QGX0_9PSED</name>
<dbReference type="Gene3D" id="3.10.180.10">
    <property type="entry name" value="2,3-Dihydroxybiphenyl 1,2-Dioxygenase, domain 1"/>
    <property type="match status" value="1"/>
</dbReference>
<reference evidence="1 3" key="1">
    <citation type="submission" date="2016-10" db="EMBL/GenBank/DDBJ databases">
        <authorList>
            <person name="Varghese N."/>
            <person name="Submissions S."/>
        </authorList>
    </citation>
    <scope>NUCLEOTIDE SEQUENCE [LARGE SCALE GENOMIC DNA]</scope>
    <source>
        <strain evidence="1 3">DSM 17835</strain>
    </source>
</reference>
<dbReference type="OrthoDB" id="6932315at2"/>
<keyword evidence="3" id="KW-1185">Reference proteome</keyword>
<dbReference type="InterPro" id="IPR029068">
    <property type="entry name" value="Glyas_Bleomycin-R_OHBP_Dase"/>
</dbReference>
<organism evidence="2 4">
    <name type="scientific">Pseudomonas extremaustralis</name>
    <dbReference type="NCBI Taxonomy" id="359110"/>
    <lineage>
        <taxon>Bacteria</taxon>
        <taxon>Pseudomonadati</taxon>
        <taxon>Pseudomonadota</taxon>
        <taxon>Gammaproteobacteria</taxon>
        <taxon>Pseudomonadales</taxon>
        <taxon>Pseudomonadaceae</taxon>
        <taxon>Pseudomonas</taxon>
    </lineage>
</organism>
<evidence type="ECO:0000313" key="3">
    <source>
        <dbReference type="Proteomes" id="UP000182858"/>
    </source>
</evidence>
<gene>
    <name evidence="2" type="ORF">FIV36_11515</name>
    <name evidence="1" type="ORF">SAMN05216591_5545</name>
</gene>
<sequence>MEQPSYLGIDHIAYATRSTEKTSAFFTALGFEVLFHRQPIDKFGVFITKLRSPAGEIVEVVEPFRPDSVVSRLLQDVDACLYHAAFRVSDLSATQASLAQIGGVTVTTAMTIPYPATAEHCSLTTSHMYHPAVGLFEITG</sequence>
<evidence type="ECO:0000313" key="4">
    <source>
        <dbReference type="Proteomes" id="UP000317951"/>
    </source>
</evidence>
<evidence type="ECO:0000313" key="2">
    <source>
        <dbReference type="EMBL" id="TWS04556.1"/>
    </source>
</evidence>
<protein>
    <submittedName>
        <fullName evidence="1">Aminocarboxycyclopropane-forming enzyme</fullName>
    </submittedName>
    <submittedName>
        <fullName evidence="2">Coronamic acid synthetase</fullName>
    </submittedName>
</protein>
<dbReference type="EMBL" id="LT629689">
    <property type="protein sequence ID" value="SDG28987.1"/>
    <property type="molecule type" value="Genomic_DNA"/>
</dbReference>
<dbReference type="EMBL" id="VFET01000008">
    <property type="protein sequence ID" value="TWS04556.1"/>
    <property type="molecule type" value="Genomic_DNA"/>
</dbReference>
<reference evidence="2 4" key="2">
    <citation type="submission" date="2019-06" db="EMBL/GenBank/DDBJ databases">
        <title>Pseudomonas bimorpha sp. nov. isolated from bovine raw milk and skim milk concentrate.</title>
        <authorList>
            <person name="Hofmann K."/>
            <person name="Huptas C."/>
            <person name="Doll E."/>
            <person name="Scherer S."/>
            <person name="Wenning M."/>
        </authorList>
    </citation>
    <scope>NUCLEOTIDE SEQUENCE [LARGE SCALE GENOMIC DNA]</scope>
    <source>
        <strain evidence="2 4">DSM 17835</strain>
    </source>
</reference>
<dbReference type="Proteomes" id="UP000182858">
    <property type="component" value="Chromosome I"/>
</dbReference>
<dbReference type="SUPFAM" id="SSF54593">
    <property type="entry name" value="Glyoxalase/Bleomycin resistance protein/Dihydroxybiphenyl dioxygenase"/>
    <property type="match status" value="1"/>
</dbReference>